<feature type="region of interest" description="Disordered" evidence="1">
    <location>
        <begin position="276"/>
        <end position="297"/>
    </location>
</feature>
<dbReference type="Proteomes" id="UP001084650">
    <property type="component" value="Unassembled WGS sequence"/>
</dbReference>
<gene>
    <name evidence="2" type="ORF">OY187_13275</name>
</gene>
<feature type="compositionally biased region" description="Basic residues" evidence="1">
    <location>
        <begin position="281"/>
        <end position="291"/>
    </location>
</feature>
<proteinExistence type="predicted"/>
<name>A0ABT4HFP8_MYCIR</name>
<dbReference type="EMBL" id="JAPQYE010000005">
    <property type="protein sequence ID" value="MCZ0729020.1"/>
    <property type="molecule type" value="Genomic_DNA"/>
</dbReference>
<evidence type="ECO:0000313" key="2">
    <source>
        <dbReference type="EMBL" id="MCZ0729020.1"/>
    </source>
</evidence>
<evidence type="ECO:0000256" key="1">
    <source>
        <dbReference type="SAM" id="MobiDB-lite"/>
    </source>
</evidence>
<accession>A0ABT4HFP8</accession>
<protein>
    <recommendedName>
        <fullName evidence="4">AbiEi antitoxin C-terminal domain-containing protein</fullName>
    </recommendedName>
</protein>
<comment type="caution">
    <text evidence="2">The sequence shown here is derived from an EMBL/GenBank/DDBJ whole genome shotgun (WGS) entry which is preliminary data.</text>
</comment>
<reference evidence="2" key="1">
    <citation type="submission" date="2022-12" db="EMBL/GenBank/DDBJ databases">
        <title>Whole genome sequence of Mycolicibacterium iranicum strain SBH312.</title>
        <authorList>
            <person name="Jani J."/>
            <person name="Arifin Mustapha Z."/>
            <person name="Ahmed K."/>
            <person name="Kai Ling C."/>
        </authorList>
    </citation>
    <scope>NUCLEOTIDE SEQUENCE</scope>
    <source>
        <strain evidence="2">SBH312</strain>
    </source>
</reference>
<dbReference type="RefSeq" id="WP_268786269.1">
    <property type="nucleotide sequence ID" value="NZ_JAPQYE010000005.1"/>
</dbReference>
<keyword evidence="3" id="KW-1185">Reference proteome</keyword>
<evidence type="ECO:0000313" key="3">
    <source>
        <dbReference type="Proteomes" id="UP001084650"/>
    </source>
</evidence>
<sequence>MQRVFVGSEALASGLLTRSALRWNYRRMFPDVYVDARAEPTLRDRIGAAWLWSRRSGVIAGAAASALHGAKWVKAQTPIEMIWRSGRPPSGIVVRNERLDGDEVMLADGILVTTPERTAFDLARHLPRNKAVARLDALANATGVKAVDALLLGERHPAARGIRRAVEALSLMDAGSESPRETWLRLILVDAWLDPVRTQIAVGERVHLDMGYDEPMIGLEYEGAHHSEDRGTYVYDIGRSEFVERRGWLTVKVVKEHSPAFIKHRVGEAFVRRGYTPTLRPRPRSRRRNGRQRNLGD</sequence>
<organism evidence="2 3">
    <name type="scientific">Mycolicibacterium iranicum</name>
    <name type="common">Mycobacterium iranicum</name>
    <dbReference type="NCBI Taxonomy" id="912594"/>
    <lineage>
        <taxon>Bacteria</taxon>
        <taxon>Bacillati</taxon>
        <taxon>Actinomycetota</taxon>
        <taxon>Actinomycetes</taxon>
        <taxon>Mycobacteriales</taxon>
        <taxon>Mycobacteriaceae</taxon>
        <taxon>Mycolicibacterium</taxon>
    </lineage>
</organism>
<evidence type="ECO:0008006" key="4">
    <source>
        <dbReference type="Google" id="ProtNLM"/>
    </source>
</evidence>